<name>A0A6G1GWE5_9PEZI</name>
<dbReference type="AlphaFoldDB" id="A0A6G1GWE5"/>
<feature type="transmembrane region" description="Helical" evidence="6">
    <location>
        <begin position="178"/>
        <end position="198"/>
    </location>
</feature>
<evidence type="ECO:0000256" key="3">
    <source>
        <dbReference type="ARBA" id="ARBA00022989"/>
    </source>
</evidence>
<dbReference type="GO" id="GO:0016020">
    <property type="term" value="C:membrane"/>
    <property type="evidence" value="ECO:0007669"/>
    <property type="project" value="UniProtKB-SubCell"/>
</dbReference>
<feature type="region of interest" description="Disordered" evidence="5">
    <location>
        <begin position="297"/>
        <end position="320"/>
    </location>
</feature>
<protein>
    <submittedName>
        <fullName evidence="7">PQ loop repeat protein</fullName>
    </submittedName>
</protein>
<evidence type="ECO:0000256" key="1">
    <source>
        <dbReference type="ARBA" id="ARBA00004141"/>
    </source>
</evidence>
<feature type="transmembrane region" description="Helical" evidence="6">
    <location>
        <begin position="149"/>
        <end position="172"/>
    </location>
</feature>
<evidence type="ECO:0000256" key="5">
    <source>
        <dbReference type="SAM" id="MobiDB-lite"/>
    </source>
</evidence>
<keyword evidence="2 6" id="KW-0812">Transmembrane</keyword>
<feature type="transmembrane region" description="Helical" evidence="6">
    <location>
        <begin position="23"/>
        <end position="45"/>
    </location>
</feature>
<dbReference type="InterPro" id="IPR051415">
    <property type="entry name" value="LAAT-1"/>
</dbReference>
<dbReference type="EMBL" id="ML977164">
    <property type="protein sequence ID" value="KAF1985079.1"/>
    <property type="molecule type" value="Genomic_DNA"/>
</dbReference>
<proteinExistence type="predicted"/>
<dbReference type="OrthoDB" id="19344at2759"/>
<feature type="transmembrane region" description="Helical" evidence="6">
    <location>
        <begin position="244"/>
        <end position="266"/>
    </location>
</feature>
<feature type="transmembrane region" description="Helical" evidence="6">
    <location>
        <begin position="57"/>
        <end position="77"/>
    </location>
</feature>
<reference evidence="7" key="1">
    <citation type="journal article" date="2020" name="Stud. Mycol.">
        <title>101 Dothideomycetes genomes: a test case for predicting lifestyles and emergence of pathogens.</title>
        <authorList>
            <person name="Haridas S."/>
            <person name="Albert R."/>
            <person name="Binder M."/>
            <person name="Bloem J."/>
            <person name="Labutti K."/>
            <person name="Salamov A."/>
            <person name="Andreopoulos B."/>
            <person name="Baker S."/>
            <person name="Barry K."/>
            <person name="Bills G."/>
            <person name="Bluhm B."/>
            <person name="Cannon C."/>
            <person name="Castanera R."/>
            <person name="Culley D."/>
            <person name="Daum C."/>
            <person name="Ezra D."/>
            <person name="Gonzalez J."/>
            <person name="Henrissat B."/>
            <person name="Kuo A."/>
            <person name="Liang C."/>
            <person name="Lipzen A."/>
            <person name="Lutzoni F."/>
            <person name="Magnuson J."/>
            <person name="Mondo S."/>
            <person name="Nolan M."/>
            <person name="Ohm R."/>
            <person name="Pangilinan J."/>
            <person name="Park H.-J."/>
            <person name="Ramirez L."/>
            <person name="Alfaro M."/>
            <person name="Sun H."/>
            <person name="Tritt A."/>
            <person name="Yoshinaga Y."/>
            <person name="Zwiers L.-H."/>
            <person name="Turgeon B."/>
            <person name="Goodwin S."/>
            <person name="Spatafora J."/>
            <person name="Crous P."/>
            <person name="Grigoriev I."/>
        </authorList>
    </citation>
    <scope>NUCLEOTIDE SEQUENCE</scope>
    <source>
        <strain evidence="7">CBS 113979</strain>
    </source>
</reference>
<keyword evidence="3 6" id="KW-1133">Transmembrane helix</keyword>
<dbReference type="SMART" id="SM00679">
    <property type="entry name" value="CTNS"/>
    <property type="match status" value="2"/>
</dbReference>
<sequence length="320" mass="34694">MDMLASDPNGNCAYLASPSVPNFSLSILIVLGILVSYMPQIARIISRKSSEGLDPYFILLGTVSGTSAFLNICLLSTSREAVFCCKINSKFSCIAGILGIAQVGIQWFCFSFIALLFVIFFPRSANTTTTSPTILYDPSHPQTPDFRSALLVSCASCFHFLLTILLSAAIFFFHRTLLQPWAIFLGLCAAVLAMLQYLPQIRTTWRLRDVKSLSIPMMCIQTPGSAVFAGSLIARLGAEGWSSWGVYLVTGCLQGVLLGMGIYFTIQQKKAKTANGTTTPVRAEAGMDVDEDRITERTPLVGQNSGQNTPKANGNGLRAM</sequence>
<accession>A0A6G1GWE5</accession>
<keyword evidence="4 6" id="KW-0472">Membrane</keyword>
<dbReference type="Gene3D" id="1.20.1280.290">
    <property type="match status" value="2"/>
</dbReference>
<dbReference type="Pfam" id="PF04193">
    <property type="entry name" value="PQ-loop"/>
    <property type="match status" value="2"/>
</dbReference>
<dbReference type="PANTHER" id="PTHR16201:SF11">
    <property type="entry name" value="PQ-LOOP REPEAT-CONTAINING PROTEIN"/>
    <property type="match status" value="1"/>
</dbReference>
<evidence type="ECO:0000313" key="8">
    <source>
        <dbReference type="Proteomes" id="UP000800041"/>
    </source>
</evidence>
<dbReference type="Proteomes" id="UP000800041">
    <property type="component" value="Unassembled WGS sequence"/>
</dbReference>
<feature type="transmembrane region" description="Helical" evidence="6">
    <location>
        <begin position="219"/>
        <end position="238"/>
    </location>
</feature>
<feature type="compositionally biased region" description="Polar residues" evidence="5">
    <location>
        <begin position="301"/>
        <end position="312"/>
    </location>
</feature>
<organism evidence="7 8">
    <name type="scientific">Aulographum hederae CBS 113979</name>
    <dbReference type="NCBI Taxonomy" id="1176131"/>
    <lineage>
        <taxon>Eukaryota</taxon>
        <taxon>Fungi</taxon>
        <taxon>Dikarya</taxon>
        <taxon>Ascomycota</taxon>
        <taxon>Pezizomycotina</taxon>
        <taxon>Dothideomycetes</taxon>
        <taxon>Pleosporomycetidae</taxon>
        <taxon>Aulographales</taxon>
        <taxon>Aulographaceae</taxon>
    </lineage>
</organism>
<dbReference type="InterPro" id="IPR006603">
    <property type="entry name" value="PQ-loop_rpt"/>
</dbReference>
<evidence type="ECO:0000256" key="2">
    <source>
        <dbReference type="ARBA" id="ARBA00022692"/>
    </source>
</evidence>
<comment type="subcellular location">
    <subcellularLocation>
        <location evidence="1">Membrane</location>
        <topology evidence="1">Multi-pass membrane protein</topology>
    </subcellularLocation>
</comment>
<gene>
    <name evidence="7" type="ORF">K402DRAFT_447317</name>
</gene>
<evidence type="ECO:0000256" key="4">
    <source>
        <dbReference type="ARBA" id="ARBA00023136"/>
    </source>
</evidence>
<feature type="transmembrane region" description="Helical" evidence="6">
    <location>
        <begin position="97"/>
        <end position="121"/>
    </location>
</feature>
<dbReference type="PANTHER" id="PTHR16201">
    <property type="entry name" value="SEVEN TRANSMEMBRANE PROTEIN 1-RELATED"/>
    <property type="match status" value="1"/>
</dbReference>
<evidence type="ECO:0000256" key="6">
    <source>
        <dbReference type="SAM" id="Phobius"/>
    </source>
</evidence>
<evidence type="ECO:0000313" key="7">
    <source>
        <dbReference type="EMBL" id="KAF1985079.1"/>
    </source>
</evidence>
<keyword evidence="8" id="KW-1185">Reference proteome</keyword>